<dbReference type="RefSeq" id="WP_107191180.1">
    <property type="nucleotide sequence ID" value="NZ_PYMN01000026.1"/>
</dbReference>
<proteinExistence type="predicted"/>
<accession>A0A2T3JTE9</accession>
<evidence type="ECO:0000256" key="1">
    <source>
        <dbReference type="SAM" id="SignalP"/>
    </source>
</evidence>
<evidence type="ECO:0000313" key="5">
    <source>
        <dbReference type="Proteomes" id="UP000241618"/>
    </source>
</evidence>
<dbReference type="Proteomes" id="UP000241405">
    <property type="component" value="Unassembled WGS sequence"/>
</dbReference>
<gene>
    <name evidence="3" type="ORF">C9J18_09810</name>
    <name evidence="2" type="ORF">CTM96_18340</name>
</gene>
<dbReference type="EMBL" id="PYMO01000026">
    <property type="protein sequence ID" value="PSU21257.1"/>
    <property type="molecule type" value="Genomic_DNA"/>
</dbReference>
<sequence>MMKIYIKNIGIAVLLLSSASSANAVDGYKNLKFGMTEAQVKASNICNFESGEKDSNGITTLTCFDFLYGNSNRIASAFIYKNKLYRFTINIPIESAFPVINQLSKKYGGLSSRSTHSGEWKKLDDTPNFTAEAWFDNNTICESVTNDQNLEKMVLLTYTARSFAEIK</sequence>
<evidence type="ECO:0000313" key="3">
    <source>
        <dbReference type="EMBL" id="PSU52425.1"/>
    </source>
</evidence>
<feature type="signal peptide" evidence="1">
    <location>
        <begin position="1"/>
        <end position="24"/>
    </location>
</feature>
<evidence type="ECO:0000313" key="2">
    <source>
        <dbReference type="EMBL" id="PSU21257.1"/>
    </source>
</evidence>
<evidence type="ECO:0000313" key="4">
    <source>
        <dbReference type="Proteomes" id="UP000241405"/>
    </source>
</evidence>
<dbReference type="Proteomes" id="UP000241618">
    <property type="component" value="Unassembled WGS sequence"/>
</dbReference>
<keyword evidence="4" id="KW-1185">Reference proteome</keyword>
<dbReference type="EMBL" id="PYMP01000007">
    <property type="protein sequence ID" value="PSU52425.1"/>
    <property type="molecule type" value="Genomic_DNA"/>
</dbReference>
<comment type="caution">
    <text evidence="3">The sequence shown here is derived from an EMBL/GenBank/DDBJ whole genome shotgun (WGS) entry which is preliminary data.</text>
</comment>
<protein>
    <submittedName>
        <fullName evidence="3">Uncharacterized protein</fullName>
    </submittedName>
</protein>
<feature type="chain" id="PRO_5015425340" evidence="1">
    <location>
        <begin position="25"/>
        <end position="167"/>
    </location>
</feature>
<keyword evidence="1" id="KW-0732">Signal</keyword>
<name>A0A2T3JTE9_PHOPO</name>
<reference evidence="4 5" key="1">
    <citation type="submission" date="2018-03" db="EMBL/GenBank/DDBJ databases">
        <title>Whole genome sequencing of Histamine producing bacteria.</title>
        <authorList>
            <person name="Butler K."/>
        </authorList>
    </citation>
    <scope>NUCLEOTIDE SEQUENCE [LARGE SCALE GENOMIC DNA]</scope>
    <source>
        <strain evidence="3 5">FS-6.1</strain>
        <strain evidence="2 4">FS-6.2</strain>
    </source>
</reference>
<organism evidence="3 5">
    <name type="scientific">Photobacterium phosphoreum</name>
    <dbReference type="NCBI Taxonomy" id="659"/>
    <lineage>
        <taxon>Bacteria</taxon>
        <taxon>Pseudomonadati</taxon>
        <taxon>Pseudomonadota</taxon>
        <taxon>Gammaproteobacteria</taxon>
        <taxon>Vibrionales</taxon>
        <taxon>Vibrionaceae</taxon>
        <taxon>Photobacterium</taxon>
    </lineage>
</organism>
<dbReference type="AlphaFoldDB" id="A0A2T3JTE9"/>